<organism evidence="3 4">
    <name type="scientific">Candidatus Blautia merdigallinarum</name>
    <dbReference type="NCBI Taxonomy" id="2838495"/>
    <lineage>
        <taxon>Bacteria</taxon>
        <taxon>Bacillati</taxon>
        <taxon>Bacillota</taxon>
        <taxon>Clostridia</taxon>
        <taxon>Lachnospirales</taxon>
        <taxon>Lachnospiraceae</taxon>
        <taxon>Blautia</taxon>
    </lineage>
</organism>
<reference evidence="3" key="1">
    <citation type="journal article" date="2021" name="PeerJ">
        <title>Extensive microbial diversity within the chicken gut microbiome revealed by metagenomics and culture.</title>
        <authorList>
            <person name="Gilroy R."/>
            <person name="Ravi A."/>
            <person name="Getino M."/>
            <person name="Pursley I."/>
            <person name="Horton D.L."/>
            <person name="Alikhan N.F."/>
            <person name="Baker D."/>
            <person name="Gharbi K."/>
            <person name="Hall N."/>
            <person name="Watson M."/>
            <person name="Adriaenssens E.M."/>
            <person name="Foster-Nyarko E."/>
            <person name="Jarju S."/>
            <person name="Secka A."/>
            <person name="Antonio M."/>
            <person name="Oren A."/>
            <person name="Chaudhuri R.R."/>
            <person name="La Ragione R."/>
            <person name="Hildebrand F."/>
            <person name="Pallen M.J."/>
        </authorList>
    </citation>
    <scope>NUCLEOTIDE SEQUENCE</scope>
    <source>
        <strain evidence="3">ChiSxjej6B18-287</strain>
    </source>
</reference>
<comment type="caution">
    <text evidence="3">The sequence shown here is derived from an EMBL/GenBank/DDBJ whole genome shotgun (WGS) entry which is preliminary data.</text>
</comment>
<evidence type="ECO:0000313" key="3">
    <source>
        <dbReference type="EMBL" id="HJC10449.1"/>
    </source>
</evidence>
<keyword evidence="3" id="KW-0347">Helicase</keyword>
<evidence type="ECO:0000256" key="1">
    <source>
        <dbReference type="SAM" id="Phobius"/>
    </source>
</evidence>
<evidence type="ECO:0000259" key="2">
    <source>
        <dbReference type="PROSITE" id="PS51192"/>
    </source>
</evidence>
<dbReference type="InterPro" id="IPR014001">
    <property type="entry name" value="Helicase_ATP-bd"/>
</dbReference>
<dbReference type="InterPro" id="IPR050742">
    <property type="entry name" value="Helicase_Restrict-Modif_Enz"/>
</dbReference>
<feature type="domain" description="Helicase ATP-binding" evidence="2">
    <location>
        <begin position="28"/>
        <end position="205"/>
    </location>
</feature>
<dbReference type="GO" id="GO:0005524">
    <property type="term" value="F:ATP binding"/>
    <property type="evidence" value="ECO:0007669"/>
    <property type="project" value="InterPro"/>
</dbReference>
<feature type="transmembrane region" description="Helical" evidence="1">
    <location>
        <begin position="689"/>
        <end position="709"/>
    </location>
</feature>
<keyword evidence="3" id="KW-0378">Hydrolase</keyword>
<dbReference type="Pfam" id="PF04851">
    <property type="entry name" value="ResIII"/>
    <property type="match status" value="1"/>
</dbReference>
<dbReference type="GO" id="GO:0003677">
    <property type="term" value="F:DNA binding"/>
    <property type="evidence" value="ECO:0007669"/>
    <property type="project" value="InterPro"/>
</dbReference>
<keyword evidence="1" id="KW-1133">Transmembrane helix</keyword>
<name>A0A9D2N679_9FIRM</name>
<dbReference type="GO" id="GO:0016787">
    <property type="term" value="F:hydrolase activity"/>
    <property type="evidence" value="ECO:0007669"/>
    <property type="project" value="InterPro"/>
</dbReference>
<protein>
    <submittedName>
        <fullName evidence="3">DEAD/DEAH box helicase family protein</fullName>
    </submittedName>
</protein>
<keyword evidence="3" id="KW-0067">ATP-binding</keyword>
<dbReference type="Gene3D" id="3.40.50.300">
    <property type="entry name" value="P-loop containing nucleotide triphosphate hydrolases"/>
    <property type="match status" value="2"/>
</dbReference>
<dbReference type="GO" id="GO:0005829">
    <property type="term" value="C:cytosol"/>
    <property type="evidence" value="ECO:0007669"/>
    <property type="project" value="TreeGrafter"/>
</dbReference>
<keyword evidence="1" id="KW-0472">Membrane</keyword>
<dbReference type="AlphaFoldDB" id="A0A9D2N679"/>
<dbReference type="PROSITE" id="PS51192">
    <property type="entry name" value="HELICASE_ATP_BIND_1"/>
    <property type="match status" value="1"/>
</dbReference>
<accession>A0A9D2N679</accession>
<dbReference type="SMART" id="SM00487">
    <property type="entry name" value="DEXDc"/>
    <property type="match status" value="1"/>
</dbReference>
<dbReference type="InterPro" id="IPR006935">
    <property type="entry name" value="Helicase/UvrB_N"/>
</dbReference>
<dbReference type="Proteomes" id="UP000823893">
    <property type="component" value="Unassembled WGS sequence"/>
</dbReference>
<keyword evidence="1" id="KW-0812">Transmembrane</keyword>
<proteinExistence type="predicted"/>
<evidence type="ECO:0000313" key="4">
    <source>
        <dbReference type="Proteomes" id="UP000823893"/>
    </source>
</evidence>
<dbReference type="GO" id="GO:0004386">
    <property type="term" value="F:helicase activity"/>
    <property type="evidence" value="ECO:0007669"/>
    <property type="project" value="UniProtKB-KW"/>
</dbReference>
<keyword evidence="3" id="KW-0547">Nucleotide-binding</keyword>
<dbReference type="InterPro" id="IPR027417">
    <property type="entry name" value="P-loop_NTPase"/>
</dbReference>
<feature type="transmembrane region" description="Helical" evidence="1">
    <location>
        <begin position="721"/>
        <end position="739"/>
    </location>
</feature>
<sequence>MERKNIYDGVLSFKGTWRNYQNRVLEEADRYLEDGKIHIVAAPGAGKTTLGVELIRRAGRPCLIFSPRIVIREQWLERIRQSFLTEGRKEGILSNDLKAPAMITSVTYQTLYSSVKGYRGTEEGQEGEAPETVDFSDFQLLKTVQEAGIGTICLDECHHLKNEWWKALESFMQEMKDVTVISLTATPPYDSAPVQWERYIRMCGEIDAEISIPELVKEGSLCPHQDYVYFSYPGGEEERQLEQFRLNADEMFEKLLGDSRLREAAASHKALWDYEDYFDQMLENPAYLSALLVYCQCMGIPFSPAWLQVLGIESLPDMSEKWMEIFLQGFLYDDRENYACPESYREELLKELKTAGLIEQGKVCFLINSRMERMLANSTGKMESISRIASWEYASEREKLRMLILTDYVRKEARKALGEPEKEVGNMGVLPIFELLRRQGMDWKLGILCGSLLVFPDTVKEKFLEETALAAPGLKPELKALTDGSGEVLGYTEAAVQGKQHIYIQVMTRLFERGEVQILIGTKSLLGEGWDSPCINSLILASFVGSYVLGNQMRGRAIRTDREKPDKVSNIWHLVCLLRPKDQREKKQMGIQDPELSQDFYTLKRRMEGIPGLRYDGSRIENGMERLTIISAPYDPVHVQQINQEMEEMSGRREIVARQWKEAVCLYEKMETAQQCGTEKKSIRRSVHFYNVLGAQVLLFLMQICNTLVRVNITRGTLFSNLTFFTLSAAFVAGTFLWGKRLIWWLTPMSRYKSLSRGLLAALKKEGYITSSCEAAAEEDRGIRFWAWLRGGTDREKAVFAQALADMLKPIDNQRYILVYGRNIEKPVEYFCVPQIFSGTKGKAENFRKDMEPYIGKYHLIYTRNPEGRRLLLRGRAEAFSNKNQRKIYRKKTVKGALE</sequence>
<gene>
    <name evidence="3" type="ORF">H9935_06490</name>
</gene>
<reference evidence="3" key="2">
    <citation type="submission" date="2021-04" db="EMBL/GenBank/DDBJ databases">
        <authorList>
            <person name="Gilroy R."/>
        </authorList>
    </citation>
    <scope>NUCLEOTIDE SEQUENCE</scope>
    <source>
        <strain evidence="3">ChiSxjej6B18-287</strain>
    </source>
</reference>
<dbReference type="EMBL" id="DWWV01000082">
    <property type="protein sequence ID" value="HJC10449.1"/>
    <property type="molecule type" value="Genomic_DNA"/>
</dbReference>
<dbReference type="PANTHER" id="PTHR47396:SF1">
    <property type="entry name" value="ATP-DEPENDENT HELICASE IRC3-RELATED"/>
    <property type="match status" value="1"/>
</dbReference>
<dbReference type="PANTHER" id="PTHR47396">
    <property type="entry name" value="TYPE I RESTRICTION ENZYME ECOKI R PROTEIN"/>
    <property type="match status" value="1"/>
</dbReference>
<dbReference type="SUPFAM" id="SSF52540">
    <property type="entry name" value="P-loop containing nucleoside triphosphate hydrolases"/>
    <property type="match status" value="1"/>
</dbReference>